<dbReference type="Pfam" id="PF04143">
    <property type="entry name" value="Sulf_transp"/>
    <property type="match status" value="1"/>
</dbReference>
<dbReference type="AlphaFoldDB" id="A0A8E2JAJ0"/>
<evidence type="ECO:0008006" key="11">
    <source>
        <dbReference type="Google" id="ProtNLM"/>
    </source>
</evidence>
<evidence type="ECO:0000313" key="9">
    <source>
        <dbReference type="EMBL" id="OCK74854.1"/>
    </source>
</evidence>
<keyword evidence="4" id="KW-0997">Cell inner membrane</keyword>
<dbReference type="InterPro" id="IPR007272">
    <property type="entry name" value="Sulf_transp_TsuA/YedE"/>
</dbReference>
<accession>A0A8E2JAJ0</accession>
<reference evidence="9 10" key="1">
    <citation type="journal article" date="2016" name="Nat. Commun.">
        <title>Ectomycorrhizal ecology is imprinted in the genome of the dominant symbiotic fungus Cenococcum geophilum.</title>
        <authorList>
            <consortium name="DOE Joint Genome Institute"/>
            <person name="Peter M."/>
            <person name="Kohler A."/>
            <person name="Ohm R.A."/>
            <person name="Kuo A."/>
            <person name="Krutzmann J."/>
            <person name="Morin E."/>
            <person name="Arend M."/>
            <person name="Barry K.W."/>
            <person name="Binder M."/>
            <person name="Choi C."/>
            <person name="Clum A."/>
            <person name="Copeland A."/>
            <person name="Grisel N."/>
            <person name="Haridas S."/>
            <person name="Kipfer T."/>
            <person name="LaButti K."/>
            <person name="Lindquist E."/>
            <person name="Lipzen A."/>
            <person name="Maire R."/>
            <person name="Meier B."/>
            <person name="Mihaltcheva S."/>
            <person name="Molinier V."/>
            <person name="Murat C."/>
            <person name="Poggeler S."/>
            <person name="Quandt C.A."/>
            <person name="Sperisen C."/>
            <person name="Tritt A."/>
            <person name="Tisserant E."/>
            <person name="Crous P.W."/>
            <person name="Henrissat B."/>
            <person name="Nehls U."/>
            <person name="Egli S."/>
            <person name="Spatafora J.W."/>
            <person name="Grigoriev I.V."/>
            <person name="Martin F.M."/>
        </authorList>
    </citation>
    <scope>NUCLEOTIDE SEQUENCE [LARGE SCALE GENOMIC DNA]</scope>
    <source>
        <strain evidence="9 10">CBS 459.81</strain>
    </source>
</reference>
<feature type="transmembrane region" description="Helical" evidence="8">
    <location>
        <begin position="278"/>
        <end position="299"/>
    </location>
</feature>
<evidence type="ECO:0000256" key="5">
    <source>
        <dbReference type="ARBA" id="ARBA00022692"/>
    </source>
</evidence>
<feature type="transmembrane region" description="Helical" evidence="8">
    <location>
        <begin position="189"/>
        <end position="209"/>
    </location>
</feature>
<keyword evidence="7 8" id="KW-0472">Membrane</keyword>
<keyword evidence="6 8" id="KW-1133">Transmembrane helix</keyword>
<sequence>MDLVTQTVAGSAFGAALTASGVWNPSTIVEQMRFHDFHMLKVFMTASSASAVFMHLLSRSAYVPNKPRPASVLFTGIPYDGNIIGGAMVGFGMTLTGACPGTVLVQVVTRTYPGIYSFVGGISGGILYVPLQRFLRRSGGCPKPEDESLLLYKKYHINPDLSILAYEAMCITIVSMATVLAPPPGKSPFLPPIIGGLFIGAAQLASLILRGVPVGISTAYEDFGAKVCGLFQKRDKGGEKYVKAPTQAMAFAAGVMLGAAVLVRLVPKFAVAEIVMGLGVSPIRAIVGGAIMVFGARLAGGCTSGHGISGMSMLATSSVVTVASMFAGGMGLARVLS</sequence>
<keyword evidence="10" id="KW-1185">Reference proteome</keyword>
<feature type="transmembrane region" description="Helical" evidence="8">
    <location>
        <begin position="114"/>
        <end position="131"/>
    </location>
</feature>
<dbReference type="OrthoDB" id="10254418at2759"/>
<dbReference type="PANTHER" id="PTHR30574">
    <property type="entry name" value="INNER MEMBRANE PROTEIN YEDE"/>
    <property type="match status" value="1"/>
</dbReference>
<comment type="subcellular location">
    <subcellularLocation>
        <location evidence="1">Cell inner membrane</location>
        <topology evidence="1">Multi-pass membrane protein</topology>
    </subcellularLocation>
</comment>
<keyword evidence="3" id="KW-1003">Cell membrane</keyword>
<proteinExistence type="predicted"/>
<evidence type="ECO:0000256" key="8">
    <source>
        <dbReference type="SAM" id="Phobius"/>
    </source>
</evidence>
<dbReference type="EMBL" id="KV745403">
    <property type="protein sequence ID" value="OCK74854.1"/>
    <property type="molecule type" value="Genomic_DNA"/>
</dbReference>
<evidence type="ECO:0000256" key="1">
    <source>
        <dbReference type="ARBA" id="ARBA00004429"/>
    </source>
</evidence>
<name>A0A8E2JAJ0_9PEZI</name>
<keyword evidence="2" id="KW-0813">Transport</keyword>
<protein>
    <recommendedName>
        <fullName evidence="11">Sulphur transport domain-containing protein</fullName>
    </recommendedName>
</protein>
<keyword evidence="5 8" id="KW-0812">Transmembrane</keyword>
<gene>
    <name evidence="9" type="ORF">K432DRAFT_397763</name>
</gene>
<evidence type="ECO:0000256" key="2">
    <source>
        <dbReference type="ARBA" id="ARBA00022448"/>
    </source>
</evidence>
<evidence type="ECO:0000313" key="10">
    <source>
        <dbReference type="Proteomes" id="UP000250266"/>
    </source>
</evidence>
<dbReference type="Proteomes" id="UP000250266">
    <property type="component" value="Unassembled WGS sequence"/>
</dbReference>
<dbReference type="GO" id="GO:0005886">
    <property type="term" value="C:plasma membrane"/>
    <property type="evidence" value="ECO:0007669"/>
    <property type="project" value="UniProtKB-SubCell"/>
</dbReference>
<feature type="transmembrane region" description="Helical" evidence="8">
    <location>
        <begin position="248"/>
        <end position="266"/>
    </location>
</feature>
<evidence type="ECO:0000256" key="6">
    <source>
        <dbReference type="ARBA" id="ARBA00022989"/>
    </source>
</evidence>
<organism evidence="9 10">
    <name type="scientific">Lepidopterella palustris CBS 459.81</name>
    <dbReference type="NCBI Taxonomy" id="1314670"/>
    <lineage>
        <taxon>Eukaryota</taxon>
        <taxon>Fungi</taxon>
        <taxon>Dikarya</taxon>
        <taxon>Ascomycota</taxon>
        <taxon>Pezizomycotina</taxon>
        <taxon>Dothideomycetes</taxon>
        <taxon>Pleosporomycetidae</taxon>
        <taxon>Mytilinidiales</taxon>
        <taxon>Argynnaceae</taxon>
        <taxon>Lepidopterella</taxon>
    </lineage>
</organism>
<evidence type="ECO:0000256" key="3">
    <source>
        <dbReference type="ARBA" id="ARBA00022475"/>
    </source>
</evidence>
<feature type="transmembrane region" description="Helical" evidence="8">
    <location>
        <begin position="83"/>
        <end position="108"/>
    </location>
</feature>
<feature type="transmembrane region" description="Helical" evidence="8">
    <location>
        <begin position="163"/>
        <end position="183"/>
    </location>
</feature>
<dbReference type="PANTHER" id="PTHR30574:SF1">
    <property type="entry name" value="SULPHUR TRANSPORT DOMAIN-CONTAINING PROTEIN"/>
    <property type="match status" value="1"/>
</dbReference>
<evidence type="ECO:0000256" key="7">
    <source>
        <dbReference type="ARBA" id="ARBA00023136"/>
    </source>
</evidence>
<feature type="transmembrane region" description="Helical" evidence="8">
    <location>
        <begin position="311"/>
        <end position="333"/>
    </location>
</feature>
<evidence type="ECO:0000256" key="4">
    <source>
        <dbReference type="ARBA" id="ARBA00022519"/>
    </source>
</evidence>